<gene>
    <name evidence="1" type="ORF">SAMN04488047_11231</name>
</gene>
<dbReference type="EMBL" id="FOXA01000012">
    <property type="protein sequence ID" value="SFP75214.1"/>
    <property type="molecule type" value="Genomic_DNA"/>
</dbReference>
<accession>A0A1I5SWP7</accession>
<dbReference type="AlphaFoldDB" id="A0A1I5SWP7"/>
<keyword evidence="2" id="KW-1185">Reference proteome</keyword>
<organism evidence="1 2">
    <name type="scientific">Tranquillimonas alkanivorans</name>
    <dbReference type="NCBI Taxonomy" id="441119"/>
    <lineage>
        <taxon>Bacteria</taxon>
        <taxon>Pseudomonadati</taxon>
        <taxon>Pseudomonadota</taxon>
        <taxon>Alphaproteobacteria</taxon>
        <taxon>Rhodobacterales</taxon>
        <taxon>Roseobacteraceae</taxon>
        <taxon>Tranquillimonas</taxon>
    </lineage>
</organism>
<reference evidence="1 2" key="1">
    <citation type="submission" date="2016-10" db="EMBL/GenBank/DDBJ databases">
        <authorList>
            <person name="de Groot N.N."/>
        </authorList>
    </citation>
    <scope>NUCLEOTIDE SEQUENCE [LARGE SCALE GENOMIC DNA]</scope>
    <source>
        <strain evidence="1 2">DSM 19547</strain>
    </source>
</reference>
<evidence type="ECO:0000313" key="2">
    <source>
        <dbReference type="Proteomes" id="UP000199356"/>
    </source>
</evidence>
<dbReference type="STRING" id="441119.SAMN04488047_11231"/>
<name>A0A1I5SWP7_9RHOB</name>
<protein>
    <submittedName>
        <fullName evidence="1">Uncharacterized protein</fullName>
    </submittedName>
</protein>
<proteinExistence type="predicted"/>
<sequence>MPKEYAAEGLEQILRDLPPSVQDEIVAFLRASDLSGDAARLAEFRSKVAQTVDTISENGKSPA</sequence>
<dbReference type="RefSeq" id="WP_143096162.1">
    <property type="nucleotide sequence ID" value="NZ_FOXA01000012.1"/>
</dbReference>
<dbReference type="Proteomes" id="UP000199356">
    <property type="component" value="Unassembled WGS sequence"/>
</dbReference>
<evidence type="ECO:0000313" key="1">
    <source>
        <dbReference type="EMBL" id="SFP75214.1"/>
    </source>
</evidence>